<comment type="caution">
    <text evidence="1">The sequence shown here is derived from an EMBL/GenBank/DDBJ whole genome shotgun (WGS) entry which is preliminary data.</text>
</comment>
<gene>
    <name evidence="1" type="ORF">CLV60_106266</name>
</gene>
<dbReference type="RefSeq" id="WP_106596104.1">
    <property type="nucleotide sequence ID" value="NZ_PYAS01000006.1"/>
</dbReference>
<proteinExistence type="predicted"/>
<name>A0A2P8G3V7_9BACT</name>
<sequence length="161" mass="18045">MTARNVFAFFMTACMLSCTGKSDSEKNRTIDTTTKVALAPGGKLSHCYIYKTKKDSALLRVDILEDDMLVGKLSYAFFEKDRNDGQLTGVMEGDKIFAHYTFNSEGTKSTREVAFLKKGEGWVEGFGEVKDSAGILIFKDRSKLDFEKGLYFEPVECPMEP</sequence>
<reference evidence="1 2" key="1">
    <citation type="submission" date="2018-03" db="EMBL/GenBank/DDBJ databases">
        <title>Genomic Encyclopedia of Archaeal and Bacterial Type Strains, Phase II (KMG-II): from individual species to whole genera.</title>
        <authorList>
            <person name="Goeker M."/>
        </authorList>
    </citation>
    <scope>NUCLEOTIDE SEQUENCE [LARGE SCALE GENOMIC DNA]</scope>
    <source>
        <strain evidence="1 2">DSM 29057</strain>
    </source>
</reference>
<dbReference type="EMBL" id="PYAS01000006">
    <property type="protein sequence ID" value="PSL28663.1"/>
    <property type="molecule type" value="Genomic_DNA"/>
</dbReference>
<organism evidence="1 2">
    <name type="scientific">Dyadobacter jiangsuensis</name>
    <dbReference type="NCBI Taxonomy" id="1591085"/>
    <lineage>
        <taxon>Bacteria</taxon>
        <taxon>Pseudomonadati</taxon>
        <taxon>Bacteroidota</taxon>
        <taxon>Cytophagia</taxon>
        <taxon>Cytophagales</taxon>
        <taxon>Spirosomataceae</taxon>
        <taxon>Dyadobacter</taxon>
    </lineage>
</organism>
<dbReference type="AlphaFoldDB" id="A0A2P8G3V7"/>
<protein>
    <submittedName>
        <fullName evidence="1">Uncharacterized protein</fullName>
    </submittedName>
</protein>
<dbReference type="OrthoDB" id="794403at2"/>
<dbReference type="Proteomes" id="UP000241964">
    <property type="component" value="Unassembled WGS sequence"/>
</dbReference>
<accession>A0A2P8G3V7</accession>
<evidence type="ECO:0000313" key="1">
    <source>
        <dbReference type="EMBL" id="PSL28663.1"/>
    </source>
</evidence>
<keyword evidence="2" id="KW-1185">Reference proteome</keyword>
<evidence type="ECO:0000313" key="2">
    <source>
        <dbReference type="Proteomes" id="UP000241964"/>
    </source>
</evidence>